<dbReference type="AlphaFoldDB" id="A0A174QRH7"/>
<evidence type="ECO:0000313" key="2">
    <source>
        <dbReference type="EMBL" id="CUP72779.1"/>
    </source>
</evidence>
<name>A0A174QRH7_9FIRM</name>
<dbReference type="RefSeq" id="WP_022379912.1">
    <property type="nucleotide sequence ID" value="NZ_CZBP01000003.1"/>
</dbReference>
<evidence type="ECO:0000313" key="3">
    <source>
        <dbReference type="Proteomes" id="UP000095762"/>
    </source>
</evidence>
<reference evidence="2 3" key="1">
    <citation type="submission" date="2015-09" db="EMBL/GenBank/DDBJ databases">
        <authorList>
            <consortium name="Pathogen Informatics"/>
        </authorList>
    </citation>
    <scope>NUCLEOTIDE SEQUENCE [LARGE SCALE GENOMIC DNA]</scope>
    <source>
        <strain evidence="2 3">2789STDY5834957</strain>
    </source>
</reference>
<protein>
    <recommendedName>
        <fullName evidence="1">RiboL-PSP-HEPN domain-containing protein</fullName>
    </recommendedName>
</protein>
<gene>
    <name evidence="2" type="ORF">ERS852569_00556</name>
</gene>
<feature type="domain" description="RiboL-PSP-HEPN" evidence="1">
    <location>
        <begin position="12"/>
        <end position="197"/>
    </location>
</feature>
<dbReference type="InterPro" id="IPR041519">
    <property type="entry name" value="HEPN_RiboL-PSP"/>
</dbReference>
<organism evidence="2 3">
    <name type="scientific">Blautia obeum</name>
    <dbReference type="NCBI Taxonomy" id="40520"/>
    <lineage>
        <taxon>Bacteria</taxon>
        <taxon>Bacillati</taxon>
        <taxon>Bacillota</taxon>
        <taxon>Clostridia</taxon>
        <taxon>Lachnospirales</taxon>
        <taxon>Lachnospiraceae</taxon>
        <taxon>Blautia</taxon>
    </lineage>
</organism>
<evidence type="ECO:0000259" key="1">
    <source>
        <dbReference type="Pfam" id="PF18735"/>
    </source>
</evidence>
<proteinExistence type="predicted"/>
<sequence>MPSKAYKTFQKNLNQVNKLIETYNHELERNSGRGKKSLDHLTRAGLIFLCSSFEVYVESVIYETGNFITRKIYQPKKLPMEAKKTISDAVKKEKNDISPILFYDDWKEYYRKLIYYDIKKLNTPKVQNIQQLFKNYFGISENEIDDTAFPFKSLDDIISTRGDVAHNIYSEKYLRKGKLLEYVDTIKACVLEMDKLLYK</sequence>
<dbReference type="EMBL" id="CZBP01000003">
    <property type="protein sequence ID" value="CUP72779.1"/>
    <property type="molecule type" value="Genomic_DNA"/>
</dbReference>
<dbReference type="Proteomes" id="UP000095762">
    <property type="component" value="Unassembled WGS sequence"/>
</dbReference>
<dbReference type="Pfam" id="PF18735">
    <property type="entry name" value="HEPN_RiboL-PSP"/>
    <property type="match status" value="1"/>
</dbReference>
<accession>A0A174QRH7</accession>